<protein>
    <submittedName>
        <fullName evidence="1">Uncharacterized protein</fullName>
    </submittedName>
</protein>
<comment type="caution">
    <text evidence="1">The sequence shown here is derived from an EMBL/GenBank/DDBJ whole genome shotgun (WGS) entry which is preliminary data.</text>
</comment>
<dbReference type="Proteomes" id="UP001234297">
    <property type="component" value="Chromosome 10"/>
</dbReference>
<gene>
    <name evidence="1" type="ORF">MRB53_030226</name>
</gene>
<reference evidence="1 2" key="1">
    <citation type="journal article" date="2022" name="Hortic Res">
        <title>A haplotype resolved chromosomal level avocado genome allows analysis of novel avocado genes.</title>
        <authorList>
            <person name="Nath O."/>
            <person name="Fletcher S.J."/>
            <person name="Hayward A."/>
            <person name="Shaw L.M."/>
            <person name="Masouleh A.K."/>
            <person name="Furtado A."/>
            <person name="Henry R.J."/>
            <person name="Mitter N."/>
        </authorList>
    </citation>
    <scope>NUCLEOTIDE SEQUENCE [LARGE SCALE GENOMIC DNA]</scope>
    <source>
        <strain evidence="2">cv. Hass</strain>
    </source>
</reference>
<evidence type="ECO:0000313" key="2">
    <source>
        <dbReference type="Proteomes" id="UP001234297"/>
    </source>
</evidence>
<keyword evidence="2" id="KW-1185">Reference proteome</keyword>
<name>A0ACC2KKY9_PERAE</name>
<organism evidence="1 2">
    <name type="scientific">Persea americana</name>
    <name type="common">Avocado</name>
    <dbReference type="NCBI Taxonomy" id="3435"/>
    <lineage>
        <taxon>Eukaryota</taxon>
        <taxon>Viridiplantae</taxon>
        <taxon>Streptophyta</taxon>
        <taxon>Embryophyta</taxon>
        <taxon>Tracheophyta</taxon>
        <taxon>Spermatophyta</taxon>
        <taxon>Magnoliopsida</taxon>
        <taxon>Magnoliidae</taxon>
        <taxon>Laurales</taxon>
        <taxon>Lauraceae</taxon>
        <taxon>Persea</taxon>
    </lineage>
</organism>
<proteinExistence type="predicted"/>
<evidence type="ECO:0000313" key="1">
    <source>
        <dbReference type="EMBL" id="KAJ8621697.1"/>
    </source>
</evidence>
<dbReference type="EMBL" id="CM056818">
    <property type="protein sequence ID" value="KAJ8621697.1"/>
    <property type="molecule type" value="Genomic_DNA"/>
</dbReference>
<accession>A0ACC2KKY9</accession>
<sequence length="88" mass="9530">MYRRRDVKASRRNLKLQSHCLRCLSVITLGSLLPHLICIATKSLAPGSCKESGDVGTPITCTCIETGAVLLDNHYPAVNTSILGTKTF</sequence>